<feature type="compositionally biased region" description="Polar residues" evidence="1">
    <location>
        <begin position="60"/>
        <end position="72"/>
    </location>
</feature>
<dbReference type="GeneID" id="20820713"/>
<gene>
    <name evidence="2" type="ORF">H257_18717</name>
</gene>
<sequence>MSARSTCTLKRCQGNRGCICPKGKNLPSGTFSGAKPATSSTKLPQISAAKTRKAHVKPATNPSKKQSCQPRSVHNDNEQLRTTPPPPESGVSLAEPRSPPLAALEPPVTETSKQQDGKVLVRYNHYTKEFAISGGSTTAQAIDGQYFLSGVFPNSTLHLSRFSPSDFSFEAQGLTDRPMVHEAPLGVYQDLEVGATYWIHIEEDAAERAAYEKRQAEFSAGKAKDRVEKEERQRMTLVREKVESCSCVEGNPCVDKYCCKDWDHRHAVATKHGWKGFQ</sequence>
<protein>
    <submittedName>
        <fullName evidence="2">Uncharacterized protein</fullName>
    </submittedName>
</protein>
<organism evidence="2">
    <name type="scientific">Aphanomyces astaci</name>
    <name type="common">Crayfish plague agent</name>
    <dbReference type="NCBI Taxonomy" id="112090"/>
    <lineage>
        <taxon>Eukaryota</taxon>
        <taxon>Sar</taxon>
        <taxon>Stramenopiles</taxon>
        <taxon>Oomycota</taxon>
        <taxon>Saprolegniomycetes</taxon>
        <taxon>Saprolegniales</taxon>
        <taxon>Verrucalvaceae</taxon>
        <taxon>Aphanomyces</taxon>
    </lineage>
</organism>
<dbReference type="EMBL" id="KI913318">
    <property type="protein sequence ID" value="ETV64382.1"/>
    <property type="molecule type" value="Genomic_DNA"/>
</dbReference>
<evidence type="ECO:0000313" key="2">
    <source>
        <dbReference type="EMBL" id="ETV64382.1"/>
    </source>
</evidence>
<dbReference type="OrthoDB" id="73831at2759"/>
<dbReference type="AlphaFoldDB" id="W4FA96"/>
<evidence type="ECO:0000256" key="1">
    <source>
        <dbReference type="SAM" id="MobiDB-lite"/>
    </source>
</evidence>
<feature type="compositionally biased region" description="Polar residues" evidence="1">
    <location>
        <begin position="27"/>
        <end position="44"/>
    </location>
</feature>
<dbReference type="VEuPathDB" id="FungiDB:H257_18717"/>
<feature type="region of interest" description="Disordered" evidence="1">
    <location>
        <begin position="14"/>
        <end position="116"/>
    </location>
</feature>
<accession>W4FA96</accession>
<reference evidence="2" key="1">
    <citation type="submission" date="2013-12" db="EMBL/GenBank/DDBJ databases">
        <title>The Genome Sequence of Aphanomyces astaci APO3.</title>
        <authorList>
            <consortium name="The Broad Institute Genomics Platform"/>
            <person name="Russ C."/>
            <person name="Tyler B."/>
            <person name="van West P."/>
            <person name="Dieguez-Uribeondo J."/>
            <person name="Young S.K."/>
            <person name="Zeng Q."/>
            <person name="Gargeya S."/>
            <person name="Fitzgerald M."/>
            <person name="Abouelleil A."/>
            <person name="Alvarado L."/>
            <person name="Chapman S.B."/>
            <person name="Gainer-Dewar J."/>
            <person name="Goldberg J."/>
            <person name="Griggs A."/>
            <person name="Gujja S."/>
            <person name="Hansen M."/>
            <person name="Howarth C."/>
            <person name="Imamovic A."/>
            <person name="Ireland A."/>
            <person name="Larimer J."/>
            <person name="McCowan C."/>
            <person name="Murphy C."/>
            <person name="Pearson M."/>
            <person name="Poon T.W."/>
            <person name="Priest M."/>
            <person name="Roberts A."/>
            <person name="Saif S."/>
            <person name="Shea T."/>
            <person name="Sykes S."/>
            <person name="Wortman J."/>
            <person name="Nusbaum C."/>
            <person name="Birren B."/>
        </authorList>
    </citation>
    <scope>NUCLEOTIDE SEQUENCE [LARGE SCALE GENOMIC DNA]</scope>
    <source>
        <strain evidence="2">APO3</strain>
    </source>
</reference>
<name>W4FA96_APHAT</name>
<dbReference type="RefSeq" id="XP_009846145.1">
    <property type="nucleotide sequence ID" value="XM_009847843.1"/>
</dbReference>
<proteinExistence type="predicted"/>